<dbReference type="EMBL" id="JAEFBK010000008">
    <property type="protein sequence ID" value="KAG7575752.1"/>
    <property type="molecule type" value="Genomic_DNA"/>
</dbReference>
<dbReference type="InterPro" id="IPR006566">
    <property type="entry name" value="FBD"/>
</dbReference>
<keyword evidence="3" id="KW-1185">Reference proteome</keyword>
<dbReference type="Proteomes" id="UP000694240">
    <property type="component" value="Chromosome 8"/>
</dbReference>
<dbReference type="AlphaFoldDB" id="A0A8T2ARJ8"/>
<dbReference type="PANTHER" id="PTHR31900">
    <property type="entry name" value="F-BOX/RNI SUPERFAMILY PROTEIN-RELATED"/>
    <property type="match status" value="1"/>
</dbReference>
<dbReference type="PANTHER" id="PTHR31900:SF34">
    <property type="entry name" value="EMB|CAB62440.1-RELATED"/>
    <property type="match status" value="1"/>
</dbReference>
<feature type="domain" description="FBD" evidence="1">
    <location>
        <begin position="109"/>
        <end position="188"/>
    </location>
</feature>
<proteinExistence type="predicted"/>
<comment type="caution">
    <text evidence="2">The sequence shown here is derived from an EMBL/GenBank/DDBJ whole genome shotgun (WGS) entry which is preliminary data.</text>
</comment>
<accession>A0A8T2ARJ8</accession>
<organism evidence="2 3">
    <name type="scientific">Arabidopsis thaliana x Arabidopsis arenosa</name>
    <dbReference type="NCBI Taxonomy" id="1240361"/>
    <lineage>
        <taxon>Eukaryota</taxon>
        <taxon>Viridiplantae</taxon>
        <taxon>Streptophyta</taxon>
        <taxon>Embryophyta</taxon>
        <taxon>Tracheophyta</taxon>
        <taxon>Spermatophyta</taxon>
        <taxon>Magnoliopsida</taxon>
        <taxon>eudicotyledons</taxon>
        <taxon>Gunneridae</taxon>
        <taxon>Pentapetalae</taxon>
        <taxon>rosids</taxon>
        <taxon>malvids</taxon>
        <taxon>Brassicales</taxon>
        <taxon>Brassicaceae</taxon>
        <taxon>Camelineae</taxon>
        <taxon>Arabidopsis</taxon>
    </lineage>
</organism>
<evidence type="ECO:0000313" key="2">
    <source>
        <dbReference type="EMBL" id="KAG7575752.1"/>
    </source>
</evidence>
<evidence type="ECO:0000313" key="3">
    <source>
        <dbReference type="Proteomes" id="UP000694240"/>
    </source>
</evidence>
<protein>
    <submittedName>
        <fullName evidence="2">FBD domain</fullName>
    </submittedName>
</protein>
<dbReference type="InterPro" id="IPR050232">
    <property type="entry name" value="FBL13/AtMIF1-like"/>
</dbReference>
<dbReference type="Pfam" id="PF08387">
    <property type="entry name" value="FBD"/>
    <property type="match status" value="1"/>
</dbReference>
<name>A0A8T2ARJ8_9BRAS</name>
<dbReference type="SMART" id="SM00579">
    <property type="entry name" value="FBD"/>
    <property type="match status" value="1"/>
</dbReference>
<evidence type="ECO:0000259" key="1">
    <source>
        <dbReference type="SMART" id="SM00579"/>
    </source>
</evidence>
<sequence>MTNVVEANIEVMSYDPANILSAMTSVKRLTLRGITYSTCQYALPVGTVFSSLVYLEILTYNEAEWLTLLMRVLKDSPNLRALKLVQLHYENDDEDDDRPCWSEPSSVPECVKWSLETLEWTGYDGAEELKEVIAFILRNANRLKRATIHNSSEYHISEKSTDPNKKLEMLKELSSLPRCSPTCQLAFD</sequence>
<gene>
    <name evidence="2" type="ORF">ISN45_Aa03g002130</name>
</gene>
<reference evidence="2 3" key="1">
    <citation type="submission" date="2020-12" db="EMBL/GenBank/DDBJ databases">
        <title>Concerted genomic and epigenomic changes stabilize Arabidopsis allopolyploids.</title>
        <authorList>
            <person name="Chen Z."/>
        </authorList>
    </citation>
    <scope>NUCLEOTIDE SEQUENCE [LARGE SCALE GENOMIC DNA]</scope>
    <source>
        <strain evidence="2">Allo738</strain>
        <tissue evidence="2">Leaf</tissue>
    </source>
</reference>